<dbReference type="PANTHER" id="PTHR12147:SF56">
    <property type="entry name" value="AMINOPEPTIDASE YDR415C-RELATED"/>
    <property type="match status" value="1"/>
</dbReference>
<comment type="function">
    <text evidence="12">Extracellular aminopeptidase that allows assimilation of proteinaceous substrates.</text>
</comment>
<evidence type="ECO:0000259" key="15">
    <source>
        <dbReference type="Pfam" id="PF04389"/>
    </source>
</evidence>
<proteinExistence type="inferred from homology"/>
<evidence type="ECO:0000313" key="16">
    <source>
        <dbReference type="EMBL" id="ETS76221.1"/>
    </source>
</evidence>
<dbReference type="Proteomes" id="UP000030651">
    <property type="component" value="Unassembled WGS sequence"/>
</dbReference>
<dbReference type="Gene3D" id="3.40.630.10">
    <property type="entry name" value="Zn peptidases"/>
    <property type="match status" value="1"/>
</dbReference>
<dbReference type="CDD" id="cd03879">
    <property type="entry name" value="M28_AAP"/>
    <property type="match status" value="1"/>
</dbReference>
<dbReference type="EC" id="3.4.-.-" evidence="14"/>
<comment type="subunit">
    <text evidence="2">Monomer.</text>
</comment>
<evidence type="ECO:0000256" key="5">
    <source>
        <dbReference type="ARBA" id="ARBA00022723"/>
    </source>
</evidence>
<feature type="signal peptide" evidence="14">
    <location>
        <begin position="1"/>
        <end position="18"/>
    </location>
</feature>
<keyword evidence="5 14" id="KW-0479">Metal-binding</keyword>
<dbReference type="eggNOG" id="KOG2195">
    <property type="taxonomic scope" value="Eukaryota"/>
</dbReference>
<dbReference type="STRING" id="1229662.W3WTS4"/>
<dbReference type="GeneID" id="19276621"/>
<dbReference type="Pfam" id="PF04389">
    <property type="entry name" value="Peptidase_M28"/>
    <property type="match status" value="1"/>
</dbReference>
<comment type="similarity">
    <text evidence="13">Belongs to the peptidase M28 family. M28E subfamily.</text>
</comment>
<dbReference type="GO" id="GO:0006508">
    <property type="term" value="P:proteolysis"/>
    <property type="evidence" value="ECO:0007669"/>
    <property type="project" value="UniProtKB-KW"/>
</dbReference>
<keyword evidence="11" id="KW-0325">Glycoprotein</keyword>
<reference evidence="17" key="1">
    <citation type="journal article" date="2015" name="BMC Genomics">
        <title>Genomic and transcriptomic analysis of the endophytic fungus Pestalotiopsis fici reveals its lifestyle and high potential for synthesis of natural products.</title>
        <authorList>
            <person name="Wang X."/>
            <person name="Zhang X."/>
            <person name="Liu L."/>
            <person name="Xiang M."/>
            <person name="Wang W."/>
            <person name="Sun X."/>
            <person name="Che Y."/>
            <person name="Guo L."/>
            <person name="Liu G."/>
            <person name="Guo L."/>
            <person name="Wang C."/>
            <person name="Yin W.B."/>
            <person name="Stadler M."/>
            <person name="Zhang X."/>
            <person name="Liu X."/>
        </authorList>
    </citation>
    <scope>NUCLEOTIDE SEQUENCE [LARGE SCALE GENOMIC DNA]</scope>
    <source>
        <strain evidence="17">W106-1 / CGMCC3.15140</strain>
    </source>
</reference>
<feature type="domain" description="Peptidase M28" evidence="15">
    <location>
        <begin position="156"/>
        <end position="358"/>
    </location>
</feature>
<comment type="cofactor">
    <cofactor evidence="1">
        <name>Zn(2+)</name>
        <dbReference type="ChEBI" id="CHEBI:29105"/>
    </cofactor>
</comment>
<sequence length="369" mass="39137">MVRSILFAAAALAVSVSAIPMESKRDALFKISTAPGSIQEVTEAQKYELKAQGVKFFDFTDEGSLPDEVEVAAVTYPTAVQQADAVNALLPSLSEDKLKTTLTTFASFHNRYYKSTYGQQSSAWLLKQVQAIITAASPSANVTATPFTHSWGQSSIIATIPGQTDNIVVLGAHQDSINARSPQNGVAPGADDDGSASMELIETFRVLLTDAKVAAGEAVNTIEIHWYSAEEGGLLGSKAIFNSYKADGKVVKAMLNQDMAGYVKPGTTESIGLFTDYVDTSLTTFIGKVIAAYTKLPAVSTKCGYACSDHASARNAGYPAALISEAAFEDTSQLLHTAQDTLDTITFSHLVEMAKVALGTAYELGFATL</sequence>
<evidence type="ECO:0000256" key="11">
    <source>
        <dbReference type="ARBA" id="ARBA00023180"/>
    </source>
</evidence>
<evidence type="ECO:0000313" key="17">
    <source>
        <dbReference type="Proteomes" id="UP000030651"/>
    </source>
</evidence>
<evidence type="ECO:0000256" key="8">
    <source>
        <dbReference type="ARBA" id="ARBA00022833"/>
    </source>
</evidence>
<dbReference type="EMBL" id="KI912117">
    <property type="protein sequence ID" value="ETS76221.1"/>
    <property type="molecule type" value="Genomic_DNA"/>
</dbReference>
<evidence type="ECO:0000256" key="13">
    <source>
        <dbReference type="ARBA" id="ARBA00043962"/>
    </source>
</evidence>
<evidence type="ECO:0000256" key="7">
    <source>
        <dbReference type="ARBA" id="ARBA00022801"/>
    </source>
</evidence>
<dbReference type="GO" id="GO:0008235">
    <property type="term" value="F:metalloexopeptidase activity"/>
    <property type="evidence" value="ECO:0007669"/>
    <property type="project" value="InterPro"/>
</dbReference>
<dbReference type="OrthoDB" id="2214at2759"/>
<name>W3WTS4_PESFW</name>
<protein>
    <recommendedName>
        <fullName evidence="14">Peptide hydrolase</fullName>
        <ecNumber evidence="14">3.4.-.-</ecNumber>
    </recommendedName>
</protein>
<evidence type="ECO:0000256" key="9">
    <source>
        <dbReference type="ARBA" id="ARBA00023145"/>
    </source>
</evidence>
<evidence type="ECO:0000256" key="4">
    <source>
        <dbReference type="ARBA" id="ARBA00022670"/>
    </source>
</evidence>
<keyword evidence="17" id="KW-1185">Reference proteome</keyword>
<keyword evidence="9" id="KW-0865">Zymogen</keyword>
<evidence type="ECO:0000256" key="3">
    <source>
        <dbReference type="ARBA" id="ARBA00022438"/>
    </source>
</evidence>
<dbReference type="InterPro" id="IPR045175">
    <property type="entry name" value="M28_fam"/>
</dbReference>
<keyword evidence="3" id="KW-0031">Aminopeptidase</keyword>
<evidence type="ECO:0000256" key="1">
    <source>
        <dbReference type="ARBA" id="ARBA00001947"/>
    </source>
</evidence>
<keyword evidence="4 14" id="KW-0645">Protease</keyword>
<dbReference type="GO" id="GO:0046872">
    <property type="term" value="F:metal ion binding"/>
    <property type="evidence" value="ECO:0007669"/>
    <property type="project" value="UniProtKB-KW"/>
</dbReference>
<dbReference type="PANTHER" id="PTHR12147">
    <property type="entry name" value="METALLOPEPTIDASE M28 FAMILY MEMBER"/>
    <property type="match status" value="1"/>
</dbReference>
<keyword evidence="10" id="KW-1015">Disulfide bond</keyword>
<dbReference type="GO" id="GO:0004177">
    <property type="term" value="F:aminopeptidase activity"/>
    <property type="evidence" value="ECO:0007669"/>
    <property type="project" value="UniProtKB-KW"/>
</dbReference>
<dbReference type="FunCoup" id="W3WTS4">
    <property type="interactions" value="26"/>
</dbReference>
<dbReference type="RefSeq" id="XP_007838380.1">
    <property type="nucleotide sequence ID" value="XM_007840189.1"/>
</dbReference>
<evidence type="ECO:0000256" key="10">
    <source>
        <dbReference type="ARBA" id="ARBA00023157"/>
    </source>
</evidence>
<organism evidence="16 17">
    <name type="scientific">Pestalotiopsis fici (strain W106-1 / CGMCC3.15140)</name>
    <dbReference type="NCBI Taxonomy" id="1229662"/>
    <lineage>
        <taxon>Eukaryota</taxon>
        <taxon>Fungi</taxon>
        <taxon>Dikarya</taxon>
        <taxon>Ascomycota</taxon>
        <taxon>Pezizomycotina</taxon>
        <taxon>Sordariomycetes</taxon>
        <taxon>Xylariomycetidae</taxon>
        <taxon>Amphisphaeriales</taxon>
        <taxon>Sporocadaceae</taxon>
        <taxon>Pestalotiopsis</taxon>
    </lineage>
</organism>
<gene>
    <name evidence="16" type="ORF">PFICI_11608</name>
</gene>
<dbReference type="SUPFAM" id="SSF53187">
    <property type="entry name" value="Zn-dependent exopeptidases"/>
    <property type="match status" value="1"/>
</dbReference>
<evidence type="ECO:0000256" key="12">
    <source>
        <dbReference type="ARBA" id="ARBA00043843"/>
    </source>
</evidence>
<keyword evidence="8 14" id="KW-0862">Zinc</keyword>
<dbReference type="HOGENOM" id="CLU_025866_0_0_1"/>
<accession>W3WTS4</accession>
<dbReference type="FunFam" id="3.40.630.10:FF:000042">
    <property type="entry name" value="Peptide hydrolase"/>
    <property type="match status" value="1"/>
</dbReference>
<keyword evidence="6 14" id="KW-0732">Signal</keyword>
<dbReference type="InParanoid" id="W3WTS4"/>
<feature type="chain" id="PRO_5005150148" description="Peptide hydrolase" evidence="14">
    <location>
        <begin position="19"/>
        <end position="369"/>
    </location>
</feature>
<evidence type="ECO:0000256" key="2">
    <source>
        <dbReference type="ARBA" id="ARBA00011245"/>
    </source>
</evidence>
<evidence type="ECO:0000256" key="14">
    <source>
        <dbReference type="RuleBase" id="RU361240"/>
    </source>
</evidence>
<dbReference type="AlphaFoldDB" id="W3WTS4"/>
<dbReference type="KEGG" id="pfy:PFICI_11608"/>
<evidence type="ECO:0000256" key="6">
    <source>
        <dbReference type="ARBA" id="ARBA00022729"/>
    </source>
</evidence>
<dbReference type="InterPro" id="IPR007484">
    <property type="entry name" value="Peptidase_M28"/>
</dbReference>
<keyword evidence="7 14" id="KW-0378">Hydrolase</keyword>